<sequence>MAYPNPPIYAKYYSERAILRKRCPPPPPIPRQFVVFGEQYNLDEPIMKSLPELGQVQLYEVPQTMGEFKKELKKINSSIMAVFLDLMQLLINNTNLKHRHQVFENLRVMFINMHHLINECRTAQGYATLVVTQVERMKQLRGVKAEIENQQGNIRNLLLEAQKLSPKVEIPFDLEELRKTQTKTLKRANSIDDAFDSKLTSRRRPVTLLKSNDIAELMQLRKSAKPFRVI</sequence>
<comment type="subcellular location">
    <subcellularLocation>
        <location evidence="1 6">Nucleus</location>
    </subcellularLocation>
</comment>
<dbReference type="Gene3D" id="6.10.140.200">
    <property type="match status" value="1"/>
</dbReference>
<comment type="subunit">
    <text evidence="6">Component of the Mediator complex.</text>
</comment>
<keyword evidence="4 6" id="KW-0804">Transcription</keyword>
<dbReference type="GO" id="GO:0006357">
    <property type="term" value="P:regulation of transcription by RNA polymerase II"/>
    <property type="evidence" value="ECO:0007669"/>
    <property type="project" value="InterPro"/>
</dbReference>
<comment type="similarity">
    <text evidence="2 6">Belongs to the Mediator complex subunit 7 family.</text>
</comment>
<dbReference type="GO" id="GO:0003712">
    <property type="term" value="F:transcription coregulator activity"/>
    <property type="evidence" value="ECO:0007669"/>
    <property type="project" value="InterPro"/>
</dbReference>
<dbReference type="InterPro" id="IPR009244">
    <property type="entry name" value="Mediatior_Med7"/>
</dbReference>
<evidence type="ECO:0000313" key="7">
    <source>
        <dbReference type="Proteomes" id="UP000492821"/>
    </source>
</evidence>
<dbReference type="GO" id="GO:0016592">
    <property type="term" value="C:mediator complex"/>
    <property type="evidence" value="ECO:0007669"/>
    <property type="project" value="InterPro"/>
</dbReference>
<comment type="function">
    <text evidence="6">Component of the Mediator complex, a coactivator involved in the regulated transcription of nearly all RNA polymerase II-dependent genes. Mediator functions as a bridge to convey information from gene-specific regulatory proteins to the basal RNA polymerase II transcription machinery.</text>
</comment>
<keyword evidence="6" id="KW-0010">Activator</keyword>
<name>A0A7E4V8X1_PANRE</name>
<evidence type="ECO:0000256" key="6">
    <source>
        <dbReference type="RuleBase" id="RU364060"/>
    </source>
</evidence>
<dbReference type="SUPFAM" id="SSF140718">
    <property type="entry name" value="Mediator hinge subcomplex-like"/>
    <property type="match status" value="1"/>
</dbReference>
<dbReference type="GO" id="GO:0070847">
    <property type="term" value="C:core mediator complex"/>
    <property type="evidence" value="ECO:0007669"/>
    <property type="project" value="TreeGrafter"/>
</dbReference>
<dbReference type="InterPro" id="IPR037212">
    <property type="entry name" value="Med7/Med21-like"/>
</dbReference>
<dbReference type="Proteomes" id="UP000492821">
    <property type="component" value="Unassembled WGS sequence"/>
</dbReference>
<dbReference type="Pfam" id="PF05983">
    <property type="entry name" value="Med7"/>
    <property type="match status" value="1"/>
</dbReference>
<reference evidence="7" key="1">
    <citation type="journal article" date="2013" name="Genetics">
        <title>The draft genome and transcriptome of Panagrellus redivivus are shaped by the harsh demands of a free-living lifestyle.</title>
        <authorList>
            <person name="Srinivasan J."/>
            <person name="Dillman A.R."/>
            <person name="Macchietto M.G."/>
            <person name="Heikkinen L."/>
            <person name="Lakso M."/>
            <person name="Fracchia K.M."/>
            <person name="Antoshechkin I."/>
            <person name="Mortazavi A."/>
            <person name="Wong G."/>
            <person name="Sternberg P.W."/>
        </authorList>
    </citation>
    <scope>NUCLEOTIDE SEQUENCE [LARGE SCALE GENOMIC DNA]</scope>
    <source>
        <strain evidence="7">MT8872</strain>
    </source>
</reference>
<proteinExistence type="inferred from homology"/>
<evidence type="ECO:0000256" key="2">
    <source>
        <dbReference type="ARBA" id="ARBA00009994"/>
    </source>
</evidence>
<organism evidence="7 8">
    <name type="scientific">Panagrellus redivivus</name>
    <name type="common">Microworm</name>
    <dbReference type="NCBI Taxonomy" id="6233"/>
    <lineage>
        <taxon>Eukaryota</taxon>
        <taxon>Metazoa</taxon>
        <taxon>Ecdysozoa</taxon>
        <taxon>Nematoda</taxon>
        <taxon>Chromadorea</taxon>
        <taxon>Rhabditida</taxon>
        <taxon>Tylenchina</taxon>
        <taxon>Panagrolaimomorpha</taxon>
        <taxon>Panagrolaimoidea</taxon>
        <taxon>Panagrolaimidae</taxon>
        <taxon>Panagrellus</taxon>
    </lineage>
</organism>
<keyword evidence="7" id="KW-1185">Reference proteome</keyword>
<dbReference type="PANTHER" id="PTHR21428:SF11">
    <property type="entry name" value="MEDIATOR OF RNA POLYMERASE II TRANSCRIPTION SUBUNIT 7"/>
    <property type="match status" value="1"/>
</dbReference>
<keyword evidence="5 6" id="KW-0539">Nucleus</keyword>
<evidence type="ECO:0000256" key="1">
    <source>
        <dbReference type="ARBA" id="ARBA00004123"/>
    </source>
</evidence>
<accession>A0A7E4V8X1</accession>
<evidence type="ECO:0000256" key="4">
    <source>
        <dbReference type="ARBA" id="ARBA00023163"/>
    </source>
</evidence>
<reference evidence="8" key="2">
    <citation type="submission" date="2020-10" db="UniProtKB">
        <authorList>
            <consortium name="WormBaseParasite"/>
        </authorList>
    </citation>
    <scope>IDENTIFICATION</scope>
</reference>
<dbReference type="AlphaFoldDB" id="A0A7E4V8X1"/>
<keyword evidence="3 6" id="KW-0805">Transcription regulation</keyword>
<dbReference type="WBParaSite" id="Pan_g17980.t1">
    <property type="protein sequence ID" value="Pan_g17980.t1"/>
    <property type="gene ID" value="Pan_g17980"/>
</dbReference>
<dbReference type="InterPro" id="IPR044888">
    <property type="entry name" value="Mediatior_Med7_sf"/>
</dbReference>
<evidence type="ECO:0000313" key="8">
    <source>
        <dbReference type="WBParaSite" id="Pan_g17980.t1"/>
    </source>
</evidence>
<evidence type="ECO:0000256" key="3">
    <source>
        <dbReference type="ARBA" id="ARBA00023015"/>
    </source>
</evidence>
<protein>
    <recommendedName>
        <fullName evidence="6">Mediator of RNA polymerase II transcription subunit 7</fullName>
    </recommendedName>
</protein>
<dbReference type="PANTHER" id="PTHR21428">
    <property type="entry name" value="MEDIATOR OF RNA POLYMERASE II TRANSCRIPTION SUBUNIT 7"/>
    <property type="match status" value="1"/>
</dbReference>
<evidence type="ECO:0000256" key="5">
    <source>
        <dbReference type="ARBA" id="ARBA00023242"/>
    </source>
</evidence>